<dbReference type="AlphaFoldDB" id="A0AAD3CT01"/>
<proteinExistence type="predicted"/>
<protein>
    <submittedName>
        <fullName evidence="2">Uncharacterized protein</fullName>
    </submittedName>
</protein>
<accession>A0AAD3CT01</accession>
<feature type="region of interest" description="Disordered" evidence="1">
    <location>
        <begin position="82"/>
        <end position="121"/>
    </location>
</feature>
<feature type="compositionally biased region" description="Low complexity" evidence="1">
    <location>
        <begin position="90"/>
        <end position="107"/>
    </location>
</feature>
<comment type="caution">
    <text evidence="2">The sequence shown here is derived from an EMBL/GenBank/DDBJ whole genome shotgun (WGS) entry which is preliminary data.</text>
</comment>
<reference evidence="2 3" key="1">
    <citation type="journal article" date="2021" name="Sci. Rep.">
        <title>The genome of the diatom Chaetoceros tenuissimus carries an ancient integrated fragment of an extant virus.</title>
        <authorList>
            <person name="Hongo Y."/>
            <person name="Kimura K."/>
            <person name="Takaki Y."/>
            <person name="Yoshida Y."/>
            <person name="Baba S."/>
            <person name="Kobayashi G."/>
            <person name="Nagasaki K."/>
            <person name="Hano T."/>
            <person name="Tomaru Y."/>
        </authorList>
    </citation>
    <scope>NUCLEOTIDE SEQUENCE [LARGE SCALE GENOMIC DNA]</scope>
    <source>
        <strain evidence="2 3">NIES-3715</strain>
    </source>
</reference>
<organism evidence="2 3">
    <name type="scientific">Chaetoceros tenuissimus</name>
    <dbReference type="NCBI Taxonomy" id="426638"/>
    <lineage>
        <taxon>Eukaryota</taxon>
        <taxon>Sar</taxon>
        <taxon>Stramenopiles</taxon>
        <taxon>Ochrophyta</taxon>
        <taxon>Bacillariophyta</taxon>
        <taxon>Coscinodiscophyceae</taxon>
        <taxon>Chaetocerotophycidae</taxon>
        <taxon>Chaetocerotales</taxon>
        <taxon>Chaetocerotaceae</taxon>
        <taxon>Chaetoceros</taxon>
    </lineage>
</organism>
<feature type="region of interest" description="Disordered" evidence="1">
    <location>
        <begin position="206"/>
        <end position="235"/>
    </location>
</feature>
<keyword evidence="3" id="KW-1185">Reference proteome</keyword>
<sequence length="377" mass="42801">MPRTTEWGSASLKASNKKVEKEMFDMYLKLGEDPKGRDGKPMTADEFHGASANWKQYNSTSFRSAFKRVQNLVAKGIQEYPSEEKEVKAPTKTKPFTSSSSAQAPPAEEYEADFEEEESSDSTNELLFGTNEGQVTLPLLWCQVTHPPQGDDNRRTKRVHILMQMLSGTDAKTGYAISNEPKSNELVFALQKDNEEVMWGDAVPRVESQHSPQPSVSPKQQPTPIPITQDDDYTPSQRLHCYNTRNKFSRHAFIHLLQQQPSEPSDMFFMPTVHHIFNEITGKKETLDTLLAAKFHDIYNRSLSNELGCLTEGIHDIKGTQTMVFIHKDQVPVGRVATYLNPVCDYRPKKTDPHQVQLTVGGDNYHTLLMQVLQRWD</sequence>
<gene>
    <name evidence="2" type="ORF">CTEN210_07006</name>
</gene>
<evidence type="ECO:0000313" key="2">
    <source>
        <dbReference type="EMBL" id="GFH50530.1"/>
    </source>
</evidence>
<evidence type="ECO:0000313" key="3">
    <source>
        <dbReference type="Proteomes" id="UP001054902"/>
    </source>
</evidence>
<feature type="compositionally biased region" description="Low complexity" evidence="1">
    <location>
        <begin position="209"/>
        <end position="228"/>
    </location>
</feature>
<evidence type="ECO:0000256" key="1">
    <source>
        <dbReference type="SAM" id="MobiDB-lite"/>
    </source>
</evidence>
<feature type="compositionally biased region" description="Acidic residues" evidence="1">
    <location>
        <begin position="108"/>
        <end position="120"/>
    </location>
</feature>
<dbReference type="EMBL" id="BLLK01000040">
    <property type="protein sequence ID" value="GFH50530.1"/>
    <property type="molecule type" value="Genomic_DNA"/>
</dbReference>
<name>A0AAD3CT01_9STRA</name>
<dbReference type="Proteomes" id="UP001054902">
    <property type="component" value="Unassembled WGS sequence"/>
</dbReference>